<gene>
    <name evidence="1" type="ORF">F8C82_04730</name>
</gene>
<dbReference type="Proteomes" id="UP000484164">
    <property type="component" value="Unassembled WGS sequence"/>
</dbReference>
<dbReference type="OrthoDB" id="1467158at2"/>
<dbReference type="EMBL" id="WBVQ01000001">
    <property type="protein sequence ID" value="KAB2817712.1"/>
    <property type="molecule type" value="Genomic_DNA"/>
</dbReference>
<organism evidence="1 2">
    <name type="scientific">Phaeocystidibacter marisrubri</name>
    <dbReference type="NCBI Taxonomy" id="1577780"/>
    <lineage>
        <taxon>Bacteria</taxon>
        <taxon>Pseudomonadati</taxon>
        <taxon>Bacteroidota</taxon>
        <taxon>Flavobacteriia</taxon>
        <taxon>Flavobacteriales</taxon>
        <taxon>Phaeocystidibacteraceae</taxon>
        <taxon>Phaeocystidibacter</taxon>
    </lineage>
</organism>
<evidence type="ECO:0000313" key="2">
    <source>
        <dbReference type="Proteomes" id="UP000484164"/>
    </source>
</evidence>
<dbReference type="AlphaFoldDB" id="A0A6L3ZI94"/>
<accession>A0A6L3ZI94</accession>
<proteinExistence type="predicted"/>
<keyword evidence="2" id="KW-1185">Reference proteome</keyword>
<comment type="caution">
    <text evidence="1">The sequence shown here is derived from an EMBL/GenBank/DDBJ whole genome shotgun (WGS) entry which is preliminary data.</text>
</comment>
<evidence type="ECO:0000313" key="1">
    <source>
        <dbReference type="EMBL" id="KAB2817712.1"/>
    </source>
</evidence>
<protein>
    <submittedName>
        <fullName evidence="1">DUF429 domain-containing protein</fullName>
    </submittedName>
</protein>
<dbReference type="RefSeq" id="WP_151692400.1">
    <property type="nucleotide sequence ID" value="NZ_BMGX01000002.1"/>
</dbReference>
<name>A0A6L3ZI94_9FLAO</name>
<sequence length="198" mass="22152">MSEVLFGIDFGSKLAGTTVISIFKNGSIYFLDVDDGVDADDFILKAADHFKPNCVFIDAPLSLPGKYRGCLGLDDYMFRRADKELKAMSPMFLGGLTARAIRLKDLLEEMEIEVMETYPKILATRYDLQNLGYKANSTQLNVCRSKLQDALNPNINMDCSDIKTWHHLDSLLALMSAMNYKSGTAEIYGDEREGLIIV</sequence>
<reference evidence="1 2" key="1">
    <citation type="submission" date="2019-10" db="EMBL/GenBank/DDBJ databases">
        <title>Genome sequence of Phaeocystidibacter marisrubri JCM30614 (type strain).</title>
        <authorList>
            <person name="Bowman J.P."/>
        </authorList>
    </citation>
    <scope>NUCLEOTIDE SEQUENCE [LARGE SCALE GENOMIC DNA]</scope>
    <source>
        <strain evidence="1 2">JCM 30614</strain>
    </source>
</reference>